<reference evidence="1 2" key="1">
    <citation type="journal article" date="2022" name="Hortic Res">
        <title>A haplotype resolved chromosomal level avocado genome allows analysis of novel avocado genes.</title>
        <authorList>
            <person name="Nath O."/>
            <person name="Fletcher S.J."/>
            <person name="Hayward A."/>
            <person name="Shaw L.M."/>
            <person name="Masouleh A.K."/>
            <person name="Furtado A."/>
            <person name="Henry R.J."/>
            <person name="Mitter N."/>
        </authorList>
    </citation>
    <scope>NUCLEOTIDE SEQUENCE [LARGE SCALE GENOMIC DNA]</scope>
    <source>
        <strain evidence="2">cv. Hass</strain>
    </source>
</reference>
<sequence>MDAKLLQAVKSTNPVEKLQNLLKDDPSIVKQLKGKETITDKLMSAMGIKFMLGKQIRGLDINAVNKSGCTPLDVYLGAAKNGFGSWKTEWALVGAGATTAKPQQMDDELRRGSEIKMAVGGLLLAMVYHAGIDPPGGVYKDNGYHNDPESSPPKLVHHYAGQSIMSSVDSECFKYYSRFIHTSFYSLLALVTKLFSSRHSISRLSRIFTVFLIYVSIVTFTGSYVVGHSFISSKGRCSTSLSKVGLIATIAFFYLTIPDKYFRVVCFGIIWWILRRVSRGRETTPAEIELTGRPSNCANSSRPQIIV</sequence>
<organism evidence="1 2">
    <name type="scientific">Persea americana</name>
    <name type="common">Avocado</name>
    <dbReference type="NCBI Taxonomy" id="3435"/>
    <lineage>
        <taxon>Eukaryota</taxon>
        <taxon>Viridiplantae</taxon>
        <taxon>Streptophyta</taxon>
        <taxon>Embryophyta</taxon>
        <taxon>Tracheophyta</taxon>
        <taxon>Spermatophyta</taxon>
        <taxon>Magnoliopsida</taxon>
        <taxon>Magnoliidae</taxon>
        <taxon>Laurales</taxon>
        <taxon>Lauraceae</taxon>
        <taxon>Persea</taxon>
    </lineage>
</organism>
<protein>
    <submittedName>
        <fullName evidence="1">Uncharacterized protein</fullName>
    </submittedName>
</protein>
<dbReference type="Proteomes" id="UP001234297">
    <property type="component" value="Chromosome 7"/>
</dbReference>
<proteinExistence type="predicted"/>
<name>A0ACC2L658_PERAE</name>
<comment type="caution">
    <text evidence="1">The sequence shown here is derived from an EMBL/GenBank/DDBJ whole genome shotgun (WGS) entry which is preliminary data.</text>
</comment>
<gene>
    <name evidence="1" type="ORF">MRB53_022232</name>
</gene>
<keyword evidence="2" id="KW-1185">Reference proteome</keyword>
<accession>A0ACC2L658</accession>
<dbReference type="EMBL" id="CM056815">
    <property type="protein sequence ID" value="KAJ8628909.1"/>
    <property type="molecule type" value="Genomic_DNA"/>
</dbReference>
<evidence type="ECO:0000313" key="2">
    <source>
        <dbReference type="Proteomes" id="UP001234297"/>
    </source>
</evidence>
<evidence type="ECO:0000313" key="1">
    <source>
        <dbReference type="EMBL" id="KAJ8628909.1"/>
    </source>
</evidence>